<evidence type="ECO:0008006" key="9">
    <source>
        <dbReference type="Google" id="ProtNLM"/>
    </source>
</evidence>
<dbReference type="InParanoid" id="A9UUN4"/>
<evidence type="ECO:0000256" key="3">
    <source>
        <dbReference type="SAM" id="SignalP"/>
    </source>
</evidence>
<dbReference type="InterPro" id="IPR036058">
    <property type="entry name" value="Kazal_dom_sf"/>
</dbReference>
<dbReference type="CDD" id="cd00104">
    <property type="entry name" value="KAZAL_FS"/>
    <property type="match status" value="1"/>
</dbReference>
<evidence type="ECO:0000259" key="4">
    <source>
        <dbReference type="PROSITE" id="PS50060"/>
    </source>
</evidence>
<dbReference type="PROSITE" id="PS50213">
    <property type="entry name" value="FAS1"/>
    <property type="match status" value="1"/>
</dbReference>
<dbReference type="KEGG" id="mbr:MONBRDRAFT_31785"/>
<feature type="compositionally biased region" description="Low complexity" evidence="1">
    <location>
        <begin position="2133"/>
        <end position="2150"/>
    </location>
</feature>
<feature type="chain" id="PRO_5002744929" description="MAM domain-containing protein" evidence="3">
    <location>
        <begin position="30"/>
        <end position="2242"/>
    </location>
</feature>
<feature type="region of interest" description="Disordered" evidence="1">
    <location>
        <begin position="2133"/>
        <end position="2168"/>
    </location>
</feature>
<dbReference type="InterPro" id="IPR051560">
    <property type="entry name" value="MAM_domain-containing"/>
</dbReference>
<keyword evidence="2" id="KW-0472">Membrane</keyword>
<evidence type="ECO:0000313" key="8">
    <source>
        <dbReference type="Proteomes" id="UP000001357"/>
    </source>
</evidence>
<dbReference type="STRING" id="81824.A9UUN4"/>
<gene>
    <name evidence="7" type="ORF">MONBRDRAFT_31785</name>
</gene>
<dbReference type="Pfam" id="PF07648">
    <property type="entry name" value="Kazal_2"/>
    <property type="match status" value="1"/>
</dbReference>
<feature type="domain" description="MAM" evidence="4">
    <location>
        <begin position="474"/>
        <end position="624"/>
    </location>
</feature>
<dbReference type="SMART" id="SM00280">
    <property type="entry name" value="KAZAL"/>
    <property type="match status" value="2"/>
</dbReference>
<dbReference type="SMART" id="SM00137">
    <property type="entry name" value="MAM"/>
    <property type="match status" value="2"/>
</dbReference>
<dbReference type="EMBL" id="CH991546">
    <property type="protein sequence ID" value="EDQ91129.1"/>
    <property type="molecule type" value="Genomic_DNA"/>
</dbReference>
<proteinExistence type="predicted"/>
<feature type="domain" description="Kazal-like" evidence="6">
    <location>
        <begin position="52"/>
        <end position="103"/>
    </location>
</feature>
<dbReference type="GeneID" id="5889390"/>
<feature type="domain" description="FAS1" evidence="5">
    <location>
        <begin position="1567"/>
        <end position="1710"/>
    </location>
</feature>
<feature type="domain" description="Kazal-like" evidence="6">
    <location>
        <begin position="171"/>
        <end position="215"/>
    </location>
</feature>
<dbReference type="InterPro" id="IPR000998">
    <property type="entry name" value="MAM_dom"/>
</dbReference>
<evidence type="ECO:0000313" key="7">
    <source>
        <dbReference type="EMBL" id="EDQ91129.1"/>
    </source>
</evidence>
<dbReference type="Gene3D" id="2.60.120.200">
    <property type="match status" value="3"/>
</dbReference>
<keyword evidence="8" id="KW-1185">Reference proteome</keyword>
<dbReference type="eggNOG" id="KOG1095">
    <property type="taxonomic scope" value="Eukaryota"/>
</dbReference>
<dbReference type="RefSeq" id="XP_001744426.1">
    <property type="nucleotide sequence ID" value="XM_001744374.1"/>
</dbReference>
<dbReference type="Pfam" id="PF00629">
    <property type="entry name" value="MAM"/>
    <property type="match status" value="3"/>
</dbReference>
<keyword evidence="2" id="KW-0812">Transmembrane</keyword>
<dbReference type="SUPFAM" id="SSF100895">
    <property type="entry name" value="Kazal-type serine protease inhibitors"/>
    <property type="match status" value="2"/>
</dbReference>
<keyword evidence="2" id="KW-1133">Transmembrane helix</keyword>
<dbReference type="Gene3D" id="3.30.60.30">
    <property type="match status" value="1"/>
</dbReference>
<dbReference type="PANTHER" id="PTHR23282">
    <property type="entry name" value="APICAL ENDOSOMAL GLYCOPROTEIN PRECURSOR"/>
    <property type="match status" value="1"/>
</dbReference>
<evidence type="ECO:0000256" key="1">
    <source>
        <dbReference type="SAM" id="MobiDB-lite"/>
    </source>
</evidence>
<feature type="compositionally biased region" description="Polar residues" evidence="1">
    <location>
        <begin position="2154"/>
        <end position="2163"/>
    </location>
</feature>
<dbReference type="PROSITE" id="PS51465">
    <property type="entry name" value="KAZAL_2"/>
    <property type="match status" value="2"/>
</dbReference>
<evidence type="ECO:0000256" key="2">
    <source>
        <dbReference type="SAM" id="Phobius"/>
    </source>
</evidence>
<organism evidence="7 8">
    <name type="scientific">Monosiga brevicollis</name>
    <name type="common">Choanoflagellate</name>
    <dbReference type="NCBI Taxonomy" id="81824"/>
    <lineage>
        <taxon>Eukaryota</taxon>
        <taxon>Choanoflagellata</taxon>
        <taxon>Craspedida</taxon>
        <taxon>Salpingoecidae</taxon>
        <taxon>Monosiga</taxon>
    </lineage>
</organism>
<protein>
    <recommendedName>
        <fullName evidence="9">MAM domain-containing protein</fullName>
    </recommendedName>
</protein>
<feature type="transmembrane region" description="Helical" evidence="2">
    <location>
        <begin position="2172"/>
        <end position="2195"/>
    </location>
</feature>
<sequence>MACLRPGAWLAPLCLVLFAHLAVHSLVLAQDCPTVAPCLAHQLPQYSTAGCPSCSMSSKTHCGCETHANSTNIQVCGADGLTYDSICLAHCAGVAYTRGACLPGSPGVASCTKSSEFYLLCERSNGLPVCYNGTLYQNEQCAWCALNRTRIHTTLPVNGACPTGGDGSGEASTASPCICPENYQPVCGSDLHTYGNACQARCHGATVLYDSPCSGIQTCADPETTAAKYCMARNAPRELVCGDDGRQYYNTYCAECNGVLASYGGYCATGAVVDVPASSCTADLFQTRCNSCPYPDSQLCQTVCVDNMLQYSNVYCAQCAGHSDFTIGTCHQQSEPSVVISSCLANTTGIAALYTVACHERDEDLVCSRGATYRNRACAICNGLAQSEITAGECDIGFDFVGNCTHDSQDHGCTFFDFDPVCGLDTDVTYKNFQCAQCNGVRDFVTGPCNATIDYQPCDSVECPSNAECTRTVADCDFGQADSFCGWTRSNVAISNDPTLSDVTVSDDNQFAEIKAGQHGTLVSPWMPTILFGYNCVLNMYVWTSDASDTQFATHIVNSTGLEESDTWIGQLVSQRWQLVRVPIRSVDTNVTVRIEATAPTSGRIALDNIELACGEATEGECACLPGYMDVNNATEAVQCVVDSDEIAPTDQPPVVGVDTCTTDGVYADYCHSRDQSLVCGVNYASPATNNLTLYKNEYCAACNGVDRFSMGLCSEPPISPTEPPVQTCTAEGLAKLASPTERARLNESCLNEDLTRYVCYDGVTYKNEICLYCSVANFSFSHATSGACGTIPSATEQIYKSCALNMSAHPELATYEAGCLNSADSTNSYVCANDRTYANRNCAICSGYGPAAISAGPCSGLPENSISTCADGSIEACRWFENAFVCGVQSDGSLATFMNPSCARCNGVSEYTTGTCADPEPAQPCDAVQCAAHATCKLTIADADFESGLGGWDNSEGDDLTWYIGSSTPSAETGPALDHTYYPESCILNTTQTRQCPVATSAPRGHFAYIEASGLPRGPLSTAYLLSPMVNPANEGYRCRLNFWYHTFGRDIKYLAVDMKRNPETVVEQFETLWQYEPSTPGESSFDVWRQHSITLAPDSAYDDSIVQLRFHAGVTGPEADIAIDDVALVCDDDFVGSCVCDPGYSGDGETYCIADPNEYPASTLPPTAPVKTCPSNANFLTALLCRQNAVSLPDVCDEATDTSYASAYCAHCNGVTEFRRGRCDQLEPGVDIITTCPRDASPIYTQLCYTMPLEITCYNGQNYANPQCAVCNGASVNEVNNPRECGVNSTYETCSTENGHDDSLVLLCSFSALDPVCANGTHTVRSLPCAECLGYGSDVIIGGVCGQPAYHESCADLVCPAHSSCARTVADCNFEGEDGTPKLCGWTNDISADDFDWKLGSNGTYTAGTGPSVDHTYGTAEGHFMYIDASGQQSNHFAQLTSPKFNISELGSACHLSFYYHMLGQNVENLTLEIQGAGDSDFVPVWVAVAPVDSAEPSIYDRWRHGQHWLTNYEDMIQLRFKGFRGDGVQGDIGLDDIEVVCDAEDFGDCKCDAGYSLDATGACTADLTTALGEDARFTNLTYLITTADIASNFDGNGPFIGVLPTDDGLHPMMPFFLNLSSYNRTLFVATVRALVNRHLILSNETFQDHATFATLDGTHVSVAPGSQGQFVVTTHPKGHGSASTGRADEKPFLVNADGAFYALSAPLINDLFAPIPGTLAHCHCVVGECYVYVQPKAQCTSTFAEIYCPETFCSGEPASWSTSSTTMAPAPQLTNVTMYFDASYDDYLPSEQSILAFKAAVRYQAESFVPRYSIVRVFVAPGSIQVTVELNSADSATALFNSIQAGNFVHHIIYHIIPRRDNGCNHHHIIYHIISGHDNGCNHHHIIYHIISGHDNGCNHHHIIYHIISRHDNSCNHHHIIYHIIPRRDNGCNHHHIIYHIISGHDNGCNHHHIIYHIISGHDNGCNHHHIIYHIISGHDNGCNHHHIVYHISSRHDNGCDRHNHDSCGQHNFMGEYYCFWHDDCITHHTRYYERDTSAQLNGHYARRIYYYKDHHHARHIYYKSHHHARRIYYYKDHHHARRIHCQSELSHHDARRIHCQPQLSHYDARRIHCQPRLVHSWLCGSTTTASAKSTPSSDASTSSAIAPEPVTNSPSTGKSNDGGKKRSVVIAAVVGSLVVFAIVAVLAALYARRRRAGAVDLMSNQFNGEYANPTFNTNSSVLAFDNPYYGEQPEDDVL</sequence>
<reference evidence="7 8" key="1">
    <citation type="journal article" date="2008" name="Nature">
        <title>The genome of the choanoflagellate Monosiga brevicollis and the origin of metazoans.</title>
        <authorList>
            <consortium name="JGI Sequencing"/>
            <person name="King N."/>
            <person name="Westbrook M.J."/>
            <person name="Young S.L."/>
            <person name="Kuo A."/>
            <person name="Abedin M."/>
            <person name="Chapman J."/>
            <person name="Fairclough S."/>
            <person name="Hellsten U."/>
            <person name="Isogai Y."/>
            <person name="Letunic I."/>
            <person name="Marr M."/>
            <person name="Pincus D."/>
            <person name="Putnam N."/>
            <person name="Rokas A."/>
            <person name="Wright K.J."/>
            <person name="Zuzow R."/>
            <person name="Dirks W."/>
            <person name="Good M."/>
            <person name="Goodstein D."/>
            <person name="Lemons D."/>
            <person name="Li W."/>
            <person name="Lyons J.B."/>
            <person name="Morris A."/>
            <person name="Nichols S."/>
            <person name="Richter D.J."/>
            <person name="Salamov A."/>
            <person name="Bork P."/>
            <person name="Lim W.A."/>
            <person name="Manning G."/>
            <person name="Miller W.T."/>
            <person name="McGinnis W."/>
            <person name="Shapiro H."/>
            <person name="Tjian R."/>
            <person name="Grigoriev I.V."/>
            <person name="Rokhsar D."/>
        </authorList>
    </citation>
    <scope>NUCLEOTIDE SEQUENCE [LARGE SCALE GENOMIC DNA]</scope>
    <source>
        <strain evidence="8">MX1 / ATCC 50154</strain>
    </source>
</reference>
<feature type="domain" description="MAM" evidence="4">
    <location>
        <begin position="942"/>
        <end position="1144"/>
    </location>
</feature>
<keyword evidence="3" id="KW-0732">Signal</keyword>
<dbReference type="GO" id="GO:0016020">
    <property type="term" value="C:membrane"/>
    <property type="evidence" value="ECO:0007669"/>
    <property type="project" value="InterPro"/>
</dbReference>
<dbReference type="SUPFAM" id="SSF49899">
    <property type="entry name" value="Concanavalin A-like lectins/glucanases"/>
    <property type="match status" value="3"/>
</dbReference>
<dbReference type="InterPro" id="IPR013320">
    <property type="entry name" value="ConA-like_dom_sf"/>
</dbReference>
<dbReference type="Proteomes" id="UP000001357">
    <property type="component" value="Unassembled WGS sequence"/>
</dbReference>
<accession>A9UUN4</accession>
<feature type="domain" description="MAM" evidence="4">
    <location>
        <begin position="1372"/>
        <end position="1556"/>
    </location>
</feature>
<dbReference type="PROSITE" id="PS00282">
    <property type="entry name" value="KAZAL_1"/>
    <property type="match status" value="1"/>
</dbReference>
<dbReference type="Pfam" id="PF00050">
    <property type="entry name" value="Kazal_1"/>
    <property type="match status" value="1"/>
</dbReference>
<evidence type="ECO:0000259" key="6">
    <source>
        <dbReference type="PROSITE" id="PS51465"/>
    </source>
</evidence>
<dbReference type="PROSITE" id="PS50060">
    <property type="entry name" value="MAM_2"/>
    <property type="match status" value="3"/>
</dbReference>
<dbReference type="PANTHER" id="PTHR23282:SF101">
    <property type="entry name" value="MAM DOMAIN-CONTAINING PROTEIN"/>
    <property type="match status" value="1"/>
</dbReference>
<dbReference type="InterPro" id="IPR002350">
    <property type="entry name" value="Kazal_dom"/>
</dbReference>
<dbReference type="InterPro" id="IPR000782">
    <property type="entry name" value="FAS1_domain"/>
</dbReference>
<name>A9UUN4_MONBE</name>
<evidence type="ECO:0000259" key="5">
    <source>
        <dbReference type="PROSITE" id="PS50213"/>
    </source>
</evidence>
<feature type="signal peptide" evidence="3">
    <location>
        <begin position="1"/>
        <end position="29"/>
    </location>
</feature>
<dbReference type="CDD" id="cd06263">
    <property type="entry name" value="MAM"/>
    <property type="match status" value="2"/>
</dbReference>